<feature type="compositionally biased region" description="Polar residues" evidence="2">
    <location>
        <begin position="672"/>
        <end position="682"/>
    </location>
</feature>
<evidence type="ECO:0000256" key="1">
    <source>
        <dbReference type="SAM" id="Coils"/>
    </source>
</evidence>
<dbReference type="PROSITE" id="PS50086">
    <property type="entry name" value="TBC_RABGAP"/>
    <property type="match status" value="1"/>
</dbReference>
<feature type="region of interest" description="Disordered" evidence="2">
    <location>
        <begin position="1"/>
        <end position="42"/>
    </location>
</feature>
<feature type="domain" description="Rab-GAP TBC" evidence="3">
    <location>
        <begin position="130"/>
        <end position="298"/>
    </location>
</feature>
<reference evidence="4" key="1">
    <citation type="journal article" date="2014" name="Genome Announc.">
        <title>De novo whole-genome sequence and genome annotation of Lichtheimia ramosa.</title>
        <authorList>
            <person name="Linde J."/>
            <person name="Schwartze V."/>
            <person name="Binder U."/>
            <person name="Lass-Florl C."/>
            <person name="Voigt K."/>
            <person name="Horn F."/>
        </authorList>
    </citation>
    <scope>NUCLEOTIDE SEQUENCE</scope>
    <source>
        <strain evidence="4">JMRC FSU:6197</strain>
    </source>
</reference>
<sequence>MAQTTAIQQPVLETMQPGIRTDKHAHQDSTCARGSLPSPFLPDPTEKLKLDALVERFEMQGTQPSTFQALEQELMTCLHQHSTEFQSNADHLAWIRRQVEDGDFWACAINDMPTTATKLPHVLVSKIIHGIPAIIRGVIWQALCQMSSEKMSIYDQLQTTHSPYDNIIRRNESDDAMQRLLHAYSVYQPDIGYNECLASLAKPLLMTMTEKEAFSVLIRLMESYDIQRMMTLNMEGLELRLHQFAMLLDQQCPELADHLAKHELDPSMYASQWYLSLFSNVLPTDLVLRIYDLVFAFGAVETTPRVAIALLKKNTKQLMALDDFESLLRHLKHHLLPVTVDDVVALCNEITPAKLDAIAHARQQQFTDELAHTTLPILQARMFGAPVSQQQVQALTAALEQLHHEHTQLVQAVESARAVDHTTLWLKQRNAELESRAARYEQKLAAAAENDDALTDDEDEELRELLTIKMANFDLGEKCHDLETQYHTLLHHVHESEQEHATLSAKIDELQATVDHMRQEKEHLVEEQREILDEKTVTEQQMQQAKQSSSASQMDKLALVKQVAKLEKQVEKLEQEKRDYTMPRGSFAEEVFAAHETLFGDKNDSVLDNGNNSDDEYQQRYAESEQRCRELEKMLAETKLKLGEHERQQRRRSSKRYSNGVPMSPSLYYDSSRPSTDSMASYGSKRSSIYSRIWSTIGSTAATSPASSVACKSPVLTSARPIDLVEEPEEII</sequence>
<dbReference type="Pfam" id="PF23436">
    <property type="entry name" value="RabGap-TBC_2"/>
    <property type="match status" value="1"/>
</dbReference>
<dbReference type="AlphaFoldDB" id="A0A077X2R5"/>
<gene>
    <name evidence="4" type="ORF">LRAMOSA05515</name>
</gene>
<dbReference type="Gene3D" id="1.10.10.750">
    <property type="entry name" value="Ypt/Rab-GAP domain of gyp1p, domain 1"/>
    <property type="match status" value="1"/>
</dbReference>
<dbReference type="GO" id="GO:0031267">
    <property type="term" value="F:small GTPase binding"/>
    <property type="evidence" value="ECO:0007669"/>
    <property type="project" value="TreeGrafter"/>
</dbReference>
<keyword evidence="1" id="KW-0175">Coiled coil</keyword>
<dbReference type="SUPFAM" id="SSF47923">
    <property type="entry name" value="Ypt/Rab-GAP domain of gyp1p"/>
    <property type="match status" value="2"/>
</dbReference>
<dbReference type="InterPro" id="IPR050302">
    <property type="entry name" value="Rab_GAP_TBC_domain"/>
</dbReference>
<dbReference type="Gene3D" id="1.10.8.270">
    <property type="entry name" value="putative rabgap domain of human tbc1 domain family member 14 like domains"/>
    <property type="match status" value="1"/>
</dbReference>
<dbReference type="OrthoDB" id="294251at2759"/>
<feature type="coiled-coil region" evidence="1">
    <location>
        <begin position="430"/>
        <end position="457"/>
    </location>
</feature>
<dbReference type="PANTHER" id="PTHR47219:SF9">
    <property type="entry name" value="GTPASE ACTIVATING PROTEIN AND CENTROSOME-ASSOCIATED, ISOFORM B"/>
    <property type="match status" value="1"/>
</dbReference>
<accession>A0A077X2R5</accession>
<feature type="coiled-coil region" evidence="1">
    <location>
        <begin position="493"/>
        <end position="583"/>
    </location>
</feature>
<feature type="region of interest" description="Disordered" evidence="2">
    <location>
        <begin position="601"/>
        <end position="625"/>
    </location>
</feature>
<dbReference type="GO" id="GO:0005096">
    <property type="term" value="F:GTPase activator activity"/>
    <property type="evidence" value="ECO:0007669"/>
    <property type="project" value="TreeGrafter"/>
</dbReference>
<proteinExistence type="predicted"/>
<feature type="region of interest" description="Disordered" evidence="2">
    <location>
        <begin position="639"/>
        <end position="682"/>
    </location>
</feature>
<dbReference type="Gene3D" id="1.10.472.80">
    <property type="entry name" value="Ypt/Rab-GAP domain of gyp1p, domain 3"/>
    <property type="match status" value="1"/>
</dbReference>
<dbReference type="EMBL" id="LK023379">
    <property type="protein sequence ID" value="CDS13337.1"/>
    <property type="molecule type" value="Genomic_DNA"/>
</dbReference>
<protein>
    <recommendedName>
        <fullName evidence="3">Rab-GAP TBC domain-containing protein</fullName>
    </recommendedName>
</protein>
<dbReference type="InterPro" id="IPR035969">
    <property type="entry name" value="Rab-GAP_TBC_sf"/>
</dbReference>
<evidence type="ECO:0000256" key="2">
    <source>
        <dbReference type="SAM" id="MobiDB-lite"/>
    </source>
</evidence>
<name>A0A077X2R5_9FUNG</name>
<evidence type="ECO:0000259" key="3">
    <source>
        <dbReference type="PROSITE" id="PS50086"/>
    </source>
</evidence>
<dbReference type="SMART" id="SM00164">
    <property type="entry name" value="TBC"/>
    <property type="match status" value="1"/>
</dbReference>
<dbReference type="InterPro" id="IPR000195">
    <property type="entry name" value="Rab-GAP-TBC_dom"/>
</dbReference>
<dbReference type="PANTHER" id="PTHR47219">
    <property type="entry name" value="RAB GTPASE-ACTIVATING PROTEIN 1-LIKE"/>
    <property type="match status" value="1"/>
</dbReference>
<evidence type="ECO:0000313" key="4">
    <source>
        <dbReference type="EMBL" id="CDS13337.1"/>
    </source>
</evidence>
<organism evidence="4">
    <name type="scientific">Lichtheimia ramosa</name>
    <dbReference type="NCBI Taxonomy" id="688394"/>
    <lineage>
        <taxon>Eukaryota</taxon>
        <taxon>Fungi</taxon>
        <taxon>Fungi incertae sedis</taxon>
        <taxon>Mucoromycota</taxon>
        <taxon>Mucoromycotina</taxon>
        <taxon>Mucoromycetes</taxon>
        <taxon>Mucorales</taxon>
        <taxon>Lichtheimiaceae</taxon>
        <taxon>Lichtheimia</taxon>
    </lineage>
</organism>